<dbReference type="AlphaFoldDB" id="A0A3S2NX12"/>
<evidence type="ECO:0000256" key="1">
    <source>
        <dbReference type="SAM" id="MobiDB-lite"/>
    </source>
</evidence>
<evidence type="ECO:0000313" key="2">
    <source>
        <dbReference type="EMBL" id="RVE61316.1"/>
    </source>
</evidence>
<dbReference type="Proteomes" id="UP000283210">
    <property type="component" value="Chromosome 17"/>
</dbReference>
<gene>
    <name evidence="2" type="ORF">OJAV_G00169460</name>
</gene>
<dbReference type="EMBL" id="CM012453">
    <property type="protein sequence ID" value="RVE61316.1"/>
    <property type="molecule type" value="Genomic_DNA"/>
</dbReference>
<name>A0A3S2NX12_ORYJA</name>
<evidence type="ECO:0000313" key="3">
    <source>
        <dbReference type="Proteomes" id="UP000283210"/>
    </source>
</evidence>
<reference evidence="2 3" key="1">
    <citation type="submission" date="2018-11" db="EMBL/GenBank/DDBJ databases">
        <authorList>
            <person name="Lopez-Roques C."/>
            <person name="Donnadieu C."/>
            <person name="Bouchez O."/>
            <person name="Klopp C."/>
            <person name="Cabau C."/>
            <person name="Zahm M."/>
        </authorList>
    </citation>
    <scope>NUCLEOTIDE SEQUENCE [LARGE SCALE GENOMIC DNA]</scope>
    <source>
        <strain evidence="2">RS831</strain>
        <tissue evidence="2">Whole body</tissue>
    </source>
</reference>
<dbReference type="OrthoDB" id="8977628at2759"/>
<feature type="region of interest" description="Disordered" evidence="1">
    <location>
        <begin position="27"/>
        <end position="47"/>
    </location>
</feature>
<proteinExistence type="predicted"/>
<sequence>MEVFKNGEPTFTADVSHLHVHDEEEERRTFLDQEQPEFPQIKEEEEEEEFCSSQDLLLKQEIKSECGEIVVVQFDDLSEKHVYQEKIDDEQLHWKQARSFHLDEEEPEFPQIKEEWEERFVSEKGEELELKQETDAFMATEHDQERMDSEPEPKGHSFT</sequence>
<keyword evidence="3" id="KW-1185">Reference proteome</keyword>
<protein>
    <submittedName>
        <fullName evidence="2">Uncharacterized protein</fullName>
    </submittedName>
</protein>
<reference evidence="2 3" key="2">
    <citation type="submission" date="2019-01" db="EMBL/GenBank/DDBJ databases">
        <title>A chromosome length genome reference of the Java medaka (oryzias javanicus).</title>
        <authorList>
            <person name="Herpin A."/>
            <person name="Takehana Y."/>
            <person name="Naruse K."/>
            <person name="Ansai S."/>
            <person name="Kawaguchi M."/>
        </authorList>
    </citation>
    <scope>NUCLEOTIDE SEQUENCE [LARGE SCALE GENOMIC DNA]</scope>
    <source>
        <strain evidence="2">RS831</strain>
        <tissue evidence="2">Whole body</tissue>
    </source>
</reference>
<organism evidence="2 3">
    <name type="scientific">Oryzias javanicus</name>
    <name type="common">Javanese ricefish</name>
    <name type="synonym">Aplocheilus javanicus</name>
    <dbReference type="NCBI Taxonomy" id="123683"/>
    <lineage>
        <taxon>Eukaryota</taxon>
        <taxon>Metazoa</taxon>
        <taxon>Chordata</taxon>
        <taxon>Craniata</taxon>
        <taxon>Vertebrata</taxon>
        <taxon>Euteleostomi</taxon>
        <taxon>Actinopterygii</taxon>
        <taxon>Neopterygii</taxon>
        <taxon>Teleostei</taxon>
        <taxon>Neoteleostei</taxon>
        <taxon>Acanthomorphata</taxon>
        <taxon>Ovalentaria</taxon>
        <taxon>Atherinomorphae</taxon>
        <taxon>Beloniformes</taxon>
        <taxon>Adrianichthyidae</taxon>
        <taxon>Oryziinae</taxon>
        <taxon>Oryzias</taxon>
    </lineage>
</organism>
<accession>A0A3S2NX12</accession>
<feature type="region of interest" description="Disordered" evidence="1">
    <location>
        <begin position="123"/>
        <end position="159"/>
    </location>
</feature>